<comment type="caution">
    <text evidence="2">The sequence shown here is derived from an EMBL/GenBank/DDBJ whole genome shotgun (WGS) entry which is preliminary data.</text>
</comment>
<dbReference type="PROSITE" id="PS51257">
    <property type="entry name" value="PROKAR_LIPOPROTEIN"/>
    <property type="match status" value="1"/>
</dbReference>
<evidence type="ECO:0000256" key="1">
    <source>
        <dbReference type="SAM" id="SignalP"/>
    </source>
</evidence>
<protein>
    <recommendedName>
        <fullName evidence="4">Lipoprotein</fullName>
    </recommendedName>
</protein>
<reference evidence="2 3" key="1">
    <citation type="submission" date="2023-10" db="EMBL/GenBank/DDBJ databases">
        <title>Glaciecola aquimarina strain GGW-M5 nov., isolated from a coastal seawater.</title>
        <authorList>
            <person name="Bayburt H."/>
            <person name="Kim J.M."/>
            <person name="Choi B.J."/>
            <person name="Jeon C.O."/>
        </authorList>
    </citation>
    <scope>NUCLEOTIDE SEQUENCE [LARGE SCALE GENOMIC DNA]</scope>
    <source>
        <strain evidence="2 3">KCTC 32108</strain>
    </source>
</reference>
<gene>
    <name evidence="2" type="ORF">RS130_01025</name>
</gene>
<evidence type="ECO:0008006" key="4">
    <source>
        <dbReference type="Google" id="ProtNLM"/>
    </source>
</evidence>
<proteinExistence type="predicted"/>
<accession>A0ABU3SRS4</accession>
<dbReference type="EMBL" id="JAWDIO010000002">
    <property type="protein sequence ID" value="MDU0352683.1"/>
    <property type="molecule type" value="Genomic_DNA"/>
</dbReference>
<feature type="chain" id="PRO_5046157963" description="Lipoprotein" evidence="1">
    <location>
        <begin position="21"/>
        <end position="379"/>
    </location>
</feature>
<dbReference type="RefSeq" id="WP_316024394.1">
    <property type="nucleotide sequence ID" value="NZ_JAWDIO010000002.1"/>
</dbReference>
<feature type="signal peptide" evidence="1">
    <location>
        <begin position="1"/>
        <end position="20"/>
    </location>
</feature>
<evidence type="ECO:0000313" key="2">
    <source>
        <dbReference type="EMBL" id="MDU0352683.1"/>
    </source>
</evidence>
<organism evidence="2 3">
    <name type="scientific">Paraglaciecola aquimarina</name>
    <dbReference type="NCBI Taxonomy" id="1235557"/>
    <lineage>
        <taxon>Bacteria</taxon>
        <taxon>Pseudomonadati</taxon>
        <taxon>Pseudomonadota</taxon>
        <taxon>Gammaproteobacteria</taxon>
        <taxon>Alteromonadales</taxon>
        <taxon>Alteromonadaceae</taxon>
        <taxon>Paraglaciecola</taxon>
    </lineage>
</organism>
<evidence type="ECO:0000313" key="3">
    <source>
        <dbReference type="Proteomes" id="UP001247805"/>
    </source>
</evidence>
<dbReference type="Proteomes" id="UP001247805">
    <property type="component" value="Unassembled WGS sequence"/>
</dbReference>
<keyword evidence="3" id="KW-1185">Reference proteome</keyword>
<keyword evidence="1" id="KW-0732">Signal</keyword>
<name>A0ABU3SRS4_9ALTE</name>
<sequence length="379" mass="40402">MTNIRIFTSTLTLLFLTACGGGGGSSKDVDTSPKKTHFSITTEVTAGGTISPTTVSVEDGNTTSFNLSANSDYQLDSVTGCGGTLTGSTYVTASISTHCEVSVRFIPTSNISGVAQLGLISGANVKLYELPEKLQLAETTTSILSETYGEFTFDGVAIRDERFYLIEVSGGQDTDPNDDGVVVEGEVIDIAGKVSAIAKGDQLIENQIRVTALSDIQALFVTSKVDGYELSEPSLLDDIAASLIQDINNDGLVNSLDLLLFNPLENQSRVKVSYTDLLNGYIDSIHNGADLSHKLFDLVSLLPPTVTIDGGAFQQVPFTLKGQLSNYPQALTTQWLVDGEMVEPDSELAITEAGSKLLTVKLFNDDELVTTVDKLLVAY</sequence>